<dbReference type="InterPro" id="IPR039421">
    <property type="entry name" value="Type_1_exporter"/>
</dbReference>
<dbReference type="InterPro" id="IPR027417">
    <property type="entry name" value="P-loop_NTPase"/>
</dbReference>
<keyword evidence="6 7" id="KW-0472">Membrane</keyword>
<dbReference type="Gene3D" id="3.40.50.300">
    <property type="entry name" value="P-loop containing nucleotide triphosphate hydrolases"/>
    <property type="match status" value="1"/>
</dbReference>
<comment type="subcellular location">
    <subcellularLocation>
        <location evidence="1">Cell membrane</location>
        <topology evidence="1">Multi-pass membrane protein</topology>
    </subcellularLocation>
</comment>
<dbReference type="InterPro" id="IPR011527">
    <property type="entry name" value="ABC1_TM_dom"/>
</dbReference>
<evidence type="ECO:0000313" key="10">
    <source>
        <dbReference type="EMBL" id="NEK21787.1"/>
    </source>
</evidence>
<dbReference type="InterPro" id="IPR010128">
    <property type="entry name" value="ATPase_T1SS_PrtD-like"/>
</dbReference>
<dbReference type="EMBL" id="JAABNT010000002">
    <property type="protein sequence ID" value="NEK21787.1"/>
    <property type="molecule type" value="Genomic_DNA"/>
</dbReference>
<dbReference type="Pfam" id="PF00664">
    <property type="entry name" value="ABC_membrane"/>
    <property type="match status" value="1"/>
</dbReference>
<feature type="transmembrane region" description="Helical" evidence="7">
    <location>
        <begin position="161"/>
        <end position="180"/>
    </location>
</feature>
<dbReference type="GO" id="GO:0015421">
    <property type="term" value="F:ABC-type oligopeptide transporter activity"/>
    <property type="evidence" value="ECO:0007669"/>
    <property type="project" value="TreeGrafter"/>
</dbReference>
<protein>
    <submittedName>
        <fullName evidence="10">Type I secretion system permease/ATPase</fullName>
    </submittedName>
</protein>
<dbReference type="RefSeq" id="WP_164352615.1">
    <property type="nucleotide sequence ID" value="NZ_JAABNT010000002.1"/>
</dbReference>
<keyword evidence="4" id="KW-0067">ATP-binding</keyword>
<dbReference type="PANTHER" id="PTHR43394">
    <property type="entry name" value="ATP-DEPENDENT PERMEASE MDL1, MITOCHONDRIAL"/>
    <property type="match status" value="1"/>
</dbReference>
<dbReference type="NCBIfam" id="TIGR01842">
    <property type="entry name" value="type_I_sec_PrtD"/>
    <property type="match status" value="1"/>
</dbReference>
<evidence type="ECO:0000256" key="6">
    <source>
        <dbReference type="ARBA" id="ARBA00023136"/>
    </source>
</evidence>
<dbReference type="SUPFAM" id="SSF90123">
    <property type="entry name" value="ABC transporter transmembrane region"/>
    <property type="match status" value="1"/>
</dbReference>
<evidence type="ECO:0000256" key="7">
    <source>
        <dbReference type="SAM" id="Phobius"/>
    </source>
</evidence>
<dbReference type="AlphaFoldDB" id="A0A6P0C7J0"/>
<evidence type="ECO:0000256" key="5">
    <source>
        <dbReference type="ARBA" id="ARBA00022989"/>
    </source>
</evidence>
<dbReference type="InterPro" id="IPR036640">
    <property type="entry name" value="ABC1_TM_sf"/>
</dbReference>
<feature type="transmembrane region" description="Helical" evidence="7">
    <location>
        <begin position="130"/>
        <end position="155"/>
    </location>
</feature>
<dbReference type="InterPro" id="IPR017871">
    <property type="entry name" value="ABC_transporter-like_CS"/>
</dbReference>
<proteinExistence type="predicted"/>
<dbReference type="GO" id="GO:0005524">
    <property type="term" value="F:ATP binding"/>
    <property type="evidence" value="ECO:0007669"/>
    <property type="project" value="UniProtKB-KW"/>
</dbReference>
<dbReference type="GO" id="GO:0005886">
    <property type="term" value="C:plasma membrane"/>
    <property type="evidence" value="ECO:0007669"/>
    <property type="project" value="UniProtKB-SubCell"/>
</dbReference>
<dbReference type="InterPro" id="IPR003593">
    <property type="entry name" value="AAA+_ATPase"/>
</dbReference>
<name>A0A6P0C7J0_9RHOB</name>
<gene>
    <name evidence="10" type="ORF">GV827_05150</name>
</gene>
<dbReference type="SMART" id="SM00382">
    <property type="entry name" value="AAA"/>
    <property type="match status" value="1"/>
</dbReference>
<dbReference type="Proteomes" id="UP000468591">
    <property type="component" value="Unassembled WGS sequence"/>
</dbReference>
<dbReference type="SUPFAM" id="SSF52540">
    <property type="entry name" value="P-loop containing nucleoside triphosphate hydrolases"/>
    <property type="match status" value="1"/>
</dbReference>
<sequence length="578" mass="62556">MRAEHARRGKQELRGIRRRNRRLYWFVALFSLFANLLMLTGPMYMLQVYDRVLASGSTETLVALSLLMVFLYIMMGALDFSRARIMTRVALCFAQDLHGRVFDAVMRKAAVLPDKGTDSGLRDLRNIQRLIGAPVLIALMDLPWTPILIGTIFVFHPYLGALALVGALILVMITMCNQLLSHRAQQAAGGFHHMAETEAVQYRAQAETIRAMGMCPAAFHRWKHSQDQAEASDLSAMNVTGAFSSLTKTLRLLLQSAMLGLGAWLVIAGKMTPGGMIAGSILLGRALSPVEAVLNQWPVAQQGLQSWSDLATLLGEVPPEERLLTLPTPAARMVVNSVTVVPPGDRKATLKSLSFRIEPGQAIGVIGPSGSGKSTLARALVGVWPAAGGDIRLDGAALDHFSAEVLGQHIGYLPQQVYLFDGTVAENIARLAPPPDESKVIEAAKMAGAHEMILMLPKAYDTRITADRPQFSGGQLQRIGLARALYGDPVVVVLDEPNAHLDNAGSAALNCAIRQIKARRRSVLIMAHRPAAIQECDMILMLDSGMRMAFGPKDEVLSGMVKNARSIQAVPAAAAGMR</sequence>
<evidence type="ECO:0000259" key="9">
    <source>
        <dbReference type="PROSITE" id="PS50929"/>
    </source>
</evidence>
<dbReference type="PANTHER" id="PTHR43394:SF1">
    <property type="entry name" value="ATP-BINDING CASSETTE SUB-FAMILY B MEMBER 10, MITOCHONDRIAL"/>
    <property type="match status" value="1"/>
</dbReference>
<evidence type="ECO:0000256" key="4">
    <source>
        <dbReference type="ARBA" id="ARBA00022840"/>
    </source>
</evidence>
<dbReference type="Pfam" id="PF00005">
    <property type="entry name" value="ABC_tran"/>
    <property type="match status" value="1"/>
</dbReference>
<dbReference type="GO" id="GO:0016887">
    <property type="term" value="F:ATP hydrolysis activity"/>
    <property type="evidence" value="ECO:0007669"/>
    <property type="project" value="InterPro"/>
</dbReference>
<feature type="transmembrane region" description="Helical" evidence="7">
    <location>
        <begin position="252"/>
        <end position="271"/>
    </location>
</feature>
<keyword evidence="3" id="KW-0547">Nucleotide-binding</keyword>
<feature type="transmembrane region" description="Helical" evidence="7">
    <location>
        <begin position="61"/>
        <end position="78"/>
    </location>
</feature>
<organism evidence="10 11">
    <name type="scientific">Sulfitobacter sediminilitoris</name>
    <dbReference type="NCBI Taxonomy" id="2698830"/>
    <lineage>
        <taxon>Bacteria</taxon>
        <taxon>Pseudomonadati</taxon>
        <taxon>Pseudomonadota</taxon>
        <taxon>Alphaproteobacteria</taxon>
        <taxon>Rhodobacterales</taxon>
        <taxon>Roseobacteraceae</taxon>
        <taxon>Sulfitobacter</taxon>
    </lineage>
</organism>
<dbReference type="InterPro" id="IPR003439">
    <property type="entry name" value="ABC_transporter-like_ATP-bd"/>
</dbReference>
<dbReference type="PROSITE" id="PS50929">
    <property type="entry name" value="ABC_TM1F"/>
    <property type="match status" value="1"/>
</dbReference>
<feature type="domain" description="ABC transporter" evidence="8">
    <location>
        <begin position="333"/>
        <end position="569"/>
    </location>
</feature>
<dbReference type="PROSITE" id="PS50893">
    <property type="entry name" value="ABC_TRANSPORTER_2"/>
    <property type="match status" value="1"/>
</dbReference>
<reference evidence="10 11" key="1">
    <citation type="submission" date="2020-01" db="EMBL/GenBank/DDBJ databases">
        <title>Sulfitobacter sediminilitoris sp. nov., isolated from a tidal flat.</title>
        <authorList>
            <person name="Park S."/>
            <person name="Yoon J.-H."/>
        </authorList>
    </citation>
    <scope>NUCLEOTIDE SEQUENCE [LARGE SCALE GENOMIC DNA]</scope>
    <source>
        <strain evidence="10 11">JBTF-M27</strain>
    </source>
</reference>
<dbReference type="GO" id="GO:0030256">
    <property type="term" value="C:type I protein secretion system complex"/>
    <property type="evidence" value="ECO:0007669"/>
    <property type="project" value="InterPro"/>
</dbReference>
<evidence type="ECO:0000256" key="2">
    <source>
        <dbReference type="ARBA" id="ARBA00022692"/>
    </source>
</evidence>
<keyword evidence="5 7" id="KW-1133">Transmembrane helix</keyword>
<evidence type="ECO:0000256" key="3">
    <source>
        <dbReference type="ARBA" id="ARBA00022741"/>
    </source>
</evidence>
<dbReference type="GO" id="GO:0030253">
    <property type="term" value="P:protein secretion by the type I secretion system"/>
    <property type="evidence" value="ECO:0007669"/>
    <property type="project" value="InterPro"/>
</dbReference>
<accession>A0A6P0C7J0</accession>
<dbReference type="PROSITE" id="PS00211">
    <property type="entry name" value="ABC_TRANSPORTER_1"/>
    <property type="match status" value="1"/>
</dbReference>
<dbReference type="Gene3D" id="1.20.1560.10">
    <property type="entry name" value="ABC transporter type 1, transmembrane domain"/>
    <property type="match status" value="1"/>
</dbReference>
<evidence type="ECO:0000259" key="8">
    <source>
        <dbReference type="PROSITE" id="PS50893"/>
    </source>
</evidence>
<keyword evidence="2 7" id="KW-0812">Transmembrane</keyword>
<feature type="domain" description="ABC transmembrane type-1" evidence="9">
    <location>
        <begin position="25"/>
        <end position="302"/>
    </location>
</feature>
<feature type="transmembrane region" description="Helical" evidence="7">
    <location>
        <begin position="23"/>
        <end position="41"/>
    </location>
</feature>
<evidence type="ECO:0000313" key="11">
    <source>
        <dbReference type="Proteomes" id="UP000468591"/>
    </source>
</evidence>
<keyword evidence="11" id="KW-1185">Reference proteome</keyword>
<evidence type="ECO:0000256" key="1">
    <source>
        <dbReference type="ARBA" id="ARBA00004651"/>
    </source>
</evidence>
<comment type="caution">
    <text evidence="10">The sequence shown here is derived from an EMBL/GenBank/DDBJ whole genome shotgun (WGS) entry which is preliminary data.</text>
</comment>